<keyword evidence="12 14" id="KW-0472">Membrane</keyword>
<evidence type="ECO:0000256" key="4">
    <source>
        <dbReference type="ARBA" id="ARBA00022660"/>
    </source>
</evidence>
<keyword evidence="9 15" id="KW-1133">Transmembrane helix</keyword>
<evidence type="ECO:0000256" key="12">
    <source>
        <dbReference type="ARBA" id="ARBA00023136"/>
    </source>
</evidence>
<evidence type="ECO:0000313" key="19">
    <source>
        <dbReference type="EMBL" id="AVK94031.1"/>
    </source>
</evidence>
<keyword evidence="6 14" id="KW-0479">Metal-binding</keyword>
<dbReference type="PROSITE" id="PS50857">
    <property type="entry name" value="COX2_CUA"/>
    <property type="match status" value="1"/>
</dbReference>
<dbReference type="PANTHER" id="PTHR22888">
    <property type="entry name" value="CYTOCHROME C OXIDASE, SUBUNIT II"/>
    <property type="match status" value="1"/>
</dbReference>
<keyword evidence="10 14" id="KW-0186">Copper</keyword>
<dbReference type="InterPro" id="IPR002429">
    <property type="entry name" value="CcO_II-like_C"/>
</dbReference>
<evidence type="ECO:0000256" key="15">
    <source>
        <dbReference type="SAM" id="Phobius"/>
    </source>
</evidence>
<dbReference type="InterPro" id="IPR045187">
    <property type="entry name" value="CcO_II"/>
</dbReference>
<comment type="similarity">
    <text evidence="2 14">Belongs to the cytochrome c oxidase subunit 2 family.</text>
</comment>
<dbReference type="Pfam" id="PF00116">
    <property type="entry name" value="COX2"/>
    <property type="match status" value="1"/>
</dbReference>
<evidence type="ECO:0000256" key="5">
    <source>
        <dbReference type="ARBA" id="ARBA00022692"/>
    </source>
</evidence>
<comment type="function">
    <text evidence="14">Component of the cytochrome c oxidase, the last enzyme in the mitochondrial electron transport chain which drives oxidative phosphorylation. The respiratory chain contains 3 multisubunit complexes succinate dehydrogenase (complex II, CII), ubiquinol-cytochrome c oxidoreductase (cytochrome b-c1 complex, complex III, CIII) and cytochrome c oxidase (complex IV, CIV), that cooperate to transfer electrons derived from NADH and succinate to molecular oxygen, creating an electrochemical gradient over the inner membrane that drives transmembrane transport and the ATP synthase. Cytochrome c oxidase is the component of the respiratory chain that catalyzes the reduction of oxygen to water. Electrons originating from reduced cytochrome c in the intermembrane space (IMS) are transferred via the dinuclear copper A center (CU(A)) of subunit 2 and heme A of subunit 1 to the active site in subunit 1, a binuclear center (BNC) formed by heme A3 and copper B (CU(B)). The BNC reduces molecular oxygen to 2 water molecules using 4 electrons from cytochrome c in the IMS and 4 protons from the mitochondrial matrix.</text>
</comment>
<comment type="cofactor">
    <cofactor evidence="14">
        <name>Cu cation</name>
        <dbReference type="ChEBI" id="CHEBI:23378"/>
    </cofactor>
    <text evidence="14">Binds a copper A center.</text>
</comment>
<dbReference type="PROSITE" id="PS00078">
    <property type="entry name" value="COX2"/>
    <property type="match status" value="1"/>
</dbReference>
<dbReference type="GO" id="GO:0005743">
    <property type="term" value="C:mitochondrial inner membrane"/>
    <property type="evidence" value="ECO:0007669"/>
    <property type="project" value="UniProtKB-SubCell"/>
</dbReference>
<sequence>MRYILCFLVSLFLSINNIAYSDYAHPYQVSFQDPATPVMEGVISLHHDLMFVLTIIGIFVGWVLFRATYIFDHKRNPVASDITHGATIEVVWTVTPSLILMVIAVPSFALIYSMDEVIDPAVTLKVQGFQWYWVYEYSDYADKEGNAISFESYMVAEDDLEEGQLRLLEVDNRVVLPTNTHLRVLVTASDVLHCWAVPSLGVKIDACPGRLNQFSMFIKREGVFYGQCSEICGINHGFMPIVVEAVPVEKYVSWVAAQTECENWLVDKITAIQSLNPSSKK</sequence>
<organism evidence="19">
    <name type="scientific">Teleaulax amphioxeia</name>
    <dbReference type="NCBI Taxonomy" id="77931"/>
    <lineage>
        <taxon>Eukaryota</taxon>
        <taxon>Cryptophyceae</taxon>
        <taxon>Pyrenomonadales</taxon>
        <taxon>Geminigeraceae</taxon>
        <taxon>Teleaulax</taxon>
    </lineage>
</organism>
<keyword evidence="14" id="KW-0999">Mitochondrion inner membrane</keyword>
<evidence type="ECO:0000256" key="11">
    <source>
        <dbReference type="ARBA" id="ARBA00023128"/>
    </source>
</evidence>
<dbReference type="RefSeq" id="YP_009475769.1">
    <property type="nucleotide sequence ID" value="NC_037436.1"/>
</dbReference>
<dbReference type="GO" id="GO:0016491">
    <property type="term" value="F:oxidoreductase activity"/>
    <property type="evidence" value="ECO:0007669"/>
    <property type="project" value="InterPro"/>
</dbReference>
<keyword evidence="3 14" id="KW-0813">Transport</keyword>
<evidence type="ECO:0000256" key="14">
    <source>
        <dbReference type="RuleBase" id="RU000457"/>
    </source>
</evidence>
<keyword evidence="7" id="KW-1278">Translocase</keyword>
<evidence type="ECO:0000256" key="2">
    <source>
        <dbReference type="ARBA" id="ARBA00007866"/>
    </source>
</evidence>
<name>A0A2P1E6L5_9CRYP</name>
<dbReference type="InterPro" id="IPR036257">
    <property type="entry name" value="Cyt_c_oxidase_su2_TM_sf"/>
</dbReference>
<dbReference type="GeneID" id="36496139"/>
<dbReference type="Pfam" id="PF02790">
    <property type="entry name" value="COX2_TM"/>
    <property type="match status" value="1"/>
</dbReference>
<keyword evidence="5 14" id="KW-0812">Transmembrane</keyword>
<evidence type="ECO:0000256" key="10">
    <source>
        <dbReference type="ARBA" id="ARBA00023008"/>
    </source>
</evidence>
<keyword evidence="4 14" id="KW-0679">Respiratory chain</keyword>
<evidence type="ECO:0000256" key="16">
    <source>
        <dbReference type="SAM" id="SignalP"/>
    </source>
</evidence>
<keyword evidence="8 14" id="KW-0249">Electron transport</keyword>
<keyword evidence="16" id="KW-0732">Signal</keyword>
<dbReference type="FunFam" id="2.60.40.420:FF:000001">
    <property type="entry name" value="Cytochrome c oxidase subunit 2"/>
    <property type="match status" value="1"/>
</dbReference>
<dbReference type="EMBL" id="MG680944">
    <property type="protein sequence ID" value="AVK94031.1"/>
    <property type="molecule type" value="Genomic_DNA"/>
</dbReference>
<dbReference type="PROSITE" id="PS50999">
    <property type="entry name" value="COX2_TM"/>
    <property type="match status" value="1"/>
</dbReference>
<evidence type="ECO:0000256" key="9">
    <source>
        <dbReference type="ARBA" id="ARBA00022989"/>
    </source>
</evidence>
<comment type="subcellular location">
    <subcellularLocation>
        <location evidence="14">Mitochondrion inner membrane</location>
        <topology evidence="14">Multi-pass membrane protein</topology>
    </subcellularLocation>
    <subcellularLocation>
        <location evidence="1">Mitochondrion membrane</location>
        <topology evidence="1">Multi-pass membrane protein</topology>
    </subcellularLocation>
</comment>
<gene>
    <name evidence="19" type="primary">cox2</name>
    <name evidence="19" type="ORF">TampMt_p016</name>
</gene>
<dbReference type="InterPro" id="IPR011759">
    <property type="entry name" value="Cyt_c_oxidase_su2_TM_dom"/>
</dbReference>
<accession>A0A2P1E6L5</accession>
<evidence type="ECO:0000259" key="17">
    <source>
        <dbReference type="PROSITE" id="PS50857"/>
    </source>
</evidence>
<evidence type="ECO:0000256" key="8">
    <source>
        <dbReference type="ARBA" id="ARBA00022982"/>
    </source>
</evidence>
<dbReference type="Gene3D" id="1.10.287.90">
    <property type="match status" value="1"/>
</dbReference>
<evidence type="ECO:0000256" key="13">
    <source>
        <dbReference type="ARBA" id="ARBA00049512"/>
    </source>
</evidence>
<geneLocation type="mitochondrion" evidence="19"/>
<dbReference type="InterPro" id="IPR014222">
    <property type="entry name" value="Cyt_c_oxidase_su2"/>
</dbReference>
<dbReference type="GO" id="GO:0004129">
    <property type="term" value="F:cytochrome-c oxidase activity"/>
    <property type="evidence" value="ECO:0007669"/>
    <property type="project" value="UniProtKB-EC"/>
</dbReference>
<dbReference type="GO" id="GO:1902495">
    <property type="term" value="C:transmembrane transporter complex"/>
    <property type="evidence" value="ECO:0007669"/>
    <property type="project" value="UniProtKB-ARBA"/>
</dbReference>
<evidence type="ECO:0000256" key="7">
    <source>
        <dbReference type="ARBA" id="ARBA00022967"/>
    </source>
</evidence>
<dbReference type="Gene3D" id="2.60.40.420">
    <property type="entry name" value="Cupredoxins - blue copper proteins"/>
    <property type="match status" value="1"/>
</dbReference>
<comment type="catalytic activity">
    <reaction evidence="13">
        <text>4 Fe(II)-[cytochrome c] + O2 + 8 H(+)(in) = 4 Fe(III)-[cytochrome c] + 2 H2O + 4 H(+)(out)</text>
        <dbReference type="Rhea" id="RHEA:11436"/>
        <dbReference type="Rhea" id="RHEA-COMP:10350"/>
        <dbReference type="Rhea" id="RHEA-COMP:14399"/>
        <dbReference type="ChEBI" id="CHEBI:15377"/>
        <dbReference type="ChEBI" id="CHEBI:15378"/>
        <dbReference type="ChEBI" id="CHEBI:15379"/>
        <dbReference type="ChEBI" id="CHEBI:29033"/>
        <dbReference type="ChEBI" id="CHEBI:29034"/>
        <dbReference type="EC" id="7.1.1.9"/>
    </reaction>
    <physiologicalReaction direction="left-to-right" evidence="13">
        <dbReference type="Rhea" id="RHEA:11437"/>
    </physiologicalReaction>
</comment>
<reference evidence="19" key="1">
    <citation type="journal article" date="2018" name="BMC Genomics">
        <title>Comparative mitochondrial genomics of cryptophyte algae: gene shuffling and dynamic mobile genetic elements.</title>
        <authorList>
            <person name="Kim J.I."/>
            <person name="Yoon H.S."/>
            <person name="Yi G."/>
            <person name="Shin W."/>
            <person name="Archibald J.M."/>
        </authorList>
    </citation>
    <scope>NUCLEOTIDE SEQUENCE</scope>
    <source>
        <strain evidence="19">HACCP-CR01</strain>
    </source>
</reference>
<dbReference type="GO" id="GO:1902494">
    <property type="term" value="C:catalytic complex"/>
    <property type="evidence" value="ECO:0007669"/>
    <property type="project" value="UniProtKB-ARBA"/>
</dbReference>
<dbReference type="SUPFAM" id="SSF49503">
    <property type="entry name" value="Cupredoxins"/>
    <property type="match status" value="1"/>
</dbReference>
<evidence type="ECO:0000259" key="18">
    <source>
        <dbReference type="PROSITE" id="PS50999"/>
    </source>
</evidence>
<dbReference type="PRINTS" id="PR01166">
    <property type="entry name" value="CYCOXIDASEII"/>
</dbReference>
<feature type="transmembrane region" description="Helical" evidence="15">
    <location>
        <begin position="90"/>
        <end position="112"/>
    </location>
</feature>
<dbReference type="SUPFAM" id="SSF81464">
    <property type="entry name" value="Cytochrome c oxidase subunit II-like, transmembrane region"/>
    <property type="match status" value="1"/>
</dbReference>
<dbReference type="NCBIfam" id="TIGR02866">
    <property type="entry name" value="CoxB"/>
    <property type="match status" value="1"/>
</dbReference>
<feature type="domain" description="Cytochrome oxidase subunit II transmembrane region profile" evidence="18">
    <location>
        <begin position="23"/>
        <end position="118"/>
    </location>
</feature>
<dbReference type="GO" id="GO:0005507">
    <property type="term" value="F:copper ion binding"/>
    <property type="evidence" value="ECO:0007669"/>
    <property type="project" value="InterPro"/>
</dbReference>
<proteinExistence type="inferred from homology"/>
<dbReference type="FunFam" id="1.10.287.90:FF:000004">
    <property type="entry name" value="Cytochrome c oxidase subunit 2"/>
    <property type="match status" value="1"/>
</dbReference>
<dbReference type="InterPro" id="IPR034210">
    <property type="entry name" value="CcO_II_C"/>
</dbReference>
<dbReference type="InterPro" id="IPR008972">
    <property type="entry name" value="Cupredoxin"/>
</dbReference>
<dbReference type="GO" id="GO:0042773">
    <property type="term" value="P:ATP synthesis coupled electron transport"/>
    <property type="evidence" value="ECO:0007669"/>
    <property type="project" value="TreeGrafter"/>
</dbReference>
<evidence type="ECO:0000256" key="1">
    <source>
        <dbReference type="ARBA" id="ARBA00004225"/>
    </source>
</evidence>
<feature type="transmembrane region" description="Helical" evidence="15">
    <location>
        <begin position="48"/>
        <end position="69"/>
    </location>
</feature>
<feature type="signal peptide" evidence="16">
    <location>
        <begin position="1"/>
        <end position="21"/>
    </location>
</feature>
<dbReference type="AlphaFoldDB" id="A0A2P1E6L5"/>
<dbReference type="PANTHER" id="PTHR22888:SF9">
    <property type="entry name" value="CYTOCHROME C OXIDASE SUBUNIT 2"/>
    <property type="match status" value="1"/>
</dbReference>
<evidence type="ECO:0000256" key="3">
    <source>
        <dbReference type="ARBA" id="ARBA00022448"/>
    </source>
</evidence>
<feature type="domain" description="Cytochrome oxidase subunit II copper A binding" evidence="17">
    <location>
        <begin position="119"/>
        <end position="257"/>
    </location>
</feature>
<evidence type="ECO:0000256" key="6">
    <source>
        <dbReference type="ARBA" id="ARBA00022723"/>
    </source>
</evidence>
<keyword evidence="11 14" id="KW-0496">Mitochondrion</keyword>
<protein>
    <recommendedName>
        <fullName evidence="14">Cytochrome c oxidase subunit 2</fullName>
    </recommendedName>
</protein>
<feature type="chain" id="PRO_5015147396" description="Cytochrome c oxidase subunit 2" evidence="16">
    <location>
        <begin position="22"/>
        <end position="281"/>
    </location>
</feature>
<dbReference type="InterPro" id="IPR001505">
    <property type="entry name" value="Copper_CuA"/>
</dbReference>
<dbReference type="CDD" id="cd13912">
    <property type="entry name" value="CcO_II_C"/>
    <property type="match status" value="1"/>
</dbReference>